<feature type="domain" description="N-acetyltransferase" evidence="10">
    <location>
        <begin position="35"/>
        <end position="212"/>
    </location>
</feature>
<dbReference type="Gene3D" id="3.40.630.30">
    <property type="match status" value="1"/>
</dbReference>
<evidence type="ECO:0000256" key="3">
    <source>
        <dbReference type="ARBA" id="ARBA00012355"/>
    </source>
</evidence>
<dbReference type="CDD" id="cd04301">
    <property type="entry name" value="NAT_SF"/>
    <property type="match status" value="1"/>
</dbReference>
<dbReference type="Proteomes" id="UP000581135">
    <property type="component" value="Unassembled WGS sequence"/>
</dbReference>
<evidence type="ECO:0000313" key="12">
    <source>
        <dbReference type="Proteomes" id="UP000581135"/>
    </source>
</evidence>
<dbReference type="NCBIfam" id="TIGR02406">
    <property type="entry name" value="ectoine_EctA"/>
    <property type="match status" value="1"/>
</dbReference>
<accession>A0A839SUV3</accession>
<evidence type="ECO:0000256" key="9">
    <source>
        <dbReference type="SAM" id="MobiDB-lite"/>
    </source>
</evidence>
<comment type="catalytic activity">
    <reaction evidence="7 8">
        <text>L-2,4-diaminobutanoate + acetyl-CoA = (2S)-4-acetamido-2-aminobutanoate + CoA + H(+)</text>
        <dbReference type="Rhea" id="RHEA:16901"/>
        <dbReference type="ChEBI" id="CHEBI:15378"/>
        <dbReference type="ChEBI" id="CHEBI:57287"/>
        <dbReference type="ChEBI" id="CHEBI:57288"/>
        <dbReference type="ChEBI" id="CHEBI:58761"/>
        <dbReference type="ChEBI" id="CHEBI:58929"/>
        <dbReference type="EC" id="2.3.1.178"/>
    </reaction>
</comment>
<sequence length="212" mass="23285">MTLQRDKKAPELSDARPSLDSSNQTALHRSLQSQIVLRSPTAGDGAAVNDLIERCAPLDENSIYCNLLQCSHFNETCVLAEAEDKVLGFVSGYLLPRDDETLFIWQVAVDKRARGRKLAQSMILELLHRPACLNVSGLQTTITPTNKASQALFSTLAEQLDAPVEQRILFDRERHFGGDQQSEVLWDIGPFDPEAVVLPSDTLGAQSVGRAA</sequence>
<evidence type="ECO:0000256" key="8">
    <source>
        <dbReference type="RuleBase" id="RU365045"/>
    </source>
</evidence>
<dbReference type="RefSeq" id="WP_183415561.1">
    <property type="nucleotide sequence ID" value="NZ_JACHXA010000002.1"/>
</dbReference>
<comment type="similarity">
    <text evidence="2 8">Belongs to the acetyltransferase family. EctA subfamily.</text>
</comment>
<reference evidence="11 12" key="1">
    <citation type="submission" date="2020-08" db="EMBL/GenBank/DDBJ databases">
        <title>Genomic Encyclopedia of Type Strains, Phase III (KMG-III): the genomes of soil and plant-associated and newly described type strains.</title>
        <authorList>
            <person name="Whitman W."/>
        </authorList>
    </citation>
    <scope>NUCLEOTIDE SEQUENCE [LARGE SCALE GENOMIC DNA]</scope>
    <source>
        <strain evidence="11 12">CECT 8803</strain>
    </source>
</reference>
<dbReference type="EMBL" id="JACHXA010000002">
    <property type="protein sequence ID" value="MBB3064765.1"/>
    <property type="molecule type" value="Genomic_DNA"/>
</dbReference>
<keyword evidence="5 8" id="KW-0808">Transferase</keyword>
<dbReference type="InterPro" id="IPR016181">
    <property type="entry name" value="Acyl_CoA_acyltransferase"/>
</dbReference>
<keyword evidence="12" id="KW-1185">Reference proteome</keyword>
<organism evidence="11 12">
    <name type="scientific">Limibacillus halophilus</name>
    <dbReference type="NCBI Taxonomy" id="1579333"/>
    <lineage>
        <taxon>Bacteria</taxon>
        <taxon>Pseudomonadati</taxon>
        <taxon>Pseudomonadota</taxon>
        <taxon>Alphaproteobacteria</taxon>
        <taxon>Rhodospirillales</taxon>
        <taxon>Rhodovibrionaceae</taxon>
        <taxon>Limibacillus</taxon>
    </lineage>
</organism>
<dbReference type="SUPFAM" id="SSF55729">
    <property type="entry name" value="Acyl-CoA N-acyltransferases (Nat)"/>
    <property type="match status" value="1"/>
</dbReference>
<dbReference type="GO" id="GO:0019491">
    <property type="term" value="P:ectoine biosynthetic process"/>
    <property type="evidence" value="ECO:0007669"/>
    <property type="project" value="UniProtKB-UniPathway"/>
</dbReference>
<comment type="pathway">
    <text evidence="1 8">Amine and polyamine biosynthesis; ectoine biosynthesis; L-ectoine from L-aspartate 4-semialdehyde: step 2/3.</text>
</comment>
<name>A0A839SUV3_9PROT</name>
<comment type="function">
    <text evidence="8">Catalyzes the acetylation of L-2,4-diaminobutyrate (DABA) to gamma-N-acetyl-alpha,gamma-diaminobutyric acid (ADABA) with acetyl coenzyme A.</text>
</comment>
<dbReference type="AlphaFoldDB" id="A0A839SUV3"/>
<evidence type="ECO:0000256" key="5">
    <source>
        <dbReference type="ARBA" id="ARBA00022679"/>
    </source>
</evidence>
<evidence type="ECO:0000256" key="7">
    <source>
        <dbReference type="ARBA" id="ARBA00048924"/>
    </source>
</evidence>
<comment type="caution">
    <text evidence="11">The sequence shown here is derived from an EMBL/GenBank/DDBJ whole genome shotgun (WGS) entry which is preliminary data.</text>
</comment>
<dbReference type="Pfam" id="PF00583">
    <property type="entry name" value="Acetyltransf_1"/>
    <property type="match status" value="1"/>
</dbReference>
<dbReference type="EC" id="2.3.1.178" evidence="3 8"/>
<feature type="compositionally biased region" description="Basic and acidic residues" evidence="9">
    <location>
        <begin position="1"/>
        <end position="14"/>
    </location>
</feature>
<dbReference type="GO" id="GO:0033816">
    <property type="term" value="F:diaminobutyrate acetyltransferase activity"/>
    <property type="evidence" value="ECO:0007669"/>
    <property type="project" value="UniProtKB-EC"/>
</dbReference>
<evidence type="ECO:0000313" key="11">
    <source>
        <dbReference type="EMBL" id="MBB3064765.1"/>
    </source>
</evidence>
<dbReference type="InterPro" id="IPR012772">
    <property type="entry name" value="Ectoine_EctA"/>
</dbReference>
<protein>
    <recommendedName>
        <fullName evidence="4 8">L-2,4-diaminobutyric acid acetyltransferase</fullName>
        <shortName evidence="8">DABA acetyltransferase</shortName>
        <ecNumber evidence="3 8">2.3.1.178</ecNumber>
    </recommendedName>
</protein>
<dbReference type="PROSITE" id="PS51186">
    <property type="entry name" value="GNAT"/>
    <property type="match status" value="1"/>
</dbReference>
<dbReference type="InterPro" id="IPR000182">
    <property type="entry name" value="GNAT_dom"/>
</dbReference>
<feature type="region of interest" description="Disordered" evidence="9">
    <location>
        <begin position="1"/>
        <end position="24"/>
    </location>
</feature>
<keyword evidence="6 8" id="KW-0012">Acyltransferase</keyword>
<dbReference type="UniPathway" id="UPA00067">
    <property type="reaction ID" value="UER00122"/>
</dbReference>
<evidence type="ECO:0000256" key="1">
    <source>
        <dbReference type="ARBA" id="ARBA00004978"/>
    </source>
</evidence>
<proteinExistence type="inferred from homology"/>
<evidence type="ECO:0000256" key="2">
    <source>
        <dbReference type="ARBA" id="ARBA00010712"/>
    </source>
</evidence>
<evidence type="ECO:0000259" key="10">
    <source>
        <dbReference type="PROSITE" id="PS51186"/>
    </source>
</evidence>
<gene>
    <name evidence="8" type="primary">ectA</name>
    <name evidence="11" type="ORF">FHR98_001037</name>
</gene>
<evidence type="ECO:0000256" key="4">
    <source>
        <dbReference type="ARBA" id="ARBA00017935"/>
    </source>
</evidence>
<evidence type="ECO:0000256" key="6">
    <source>
        <dbReference type="ARBA" id="ARBA00023315"/>
    </source>
</evidence>